<accession>A0AAV7L8N0</accession>
<evidence type="ECO:0000313" key="3">
    <source>
        <dbReference type="Proteomes" id="UP001066276"/>
    </source>
</evidence>
<organism evidence="2 3">
    <name type="scientific">Pleurodeles waltl</name>
    <name type="common">Iberian ribbed newt</name>
    <dbReference type="NCBI Taxonomy" id="8319"/>
    <lineage>
        <taxon>Eukaryota</taxon>
        <taxon>Metazoa</taxon>
        <taxon>Chordata</taxon>
        <taxon>Craniata</taxon>
        <taxon>Vertebrata</taxon>
        <taxon>Euteleostomi</taxon>
        <taxon>Amphibia</taxon>
        <taxon>Batrachia</taxon>
        <taxon>Caudata</taxon>
        <taxon>Salamandroidea</taxon>
        <taxon>Salamandridae</taxon>
        <taxon>Pleurodelinae</taxon>
        <taxon>Pleurodeles</taxon>
    </lineage>
</organism>
<comment type="caution">
    <text evidence="2">The sequence shown here is derived from an EMBL/GenBank/DDBJ whole genome shotgun (WGS) entry which is preliminary data.</text>
</comment>
<gene>
    <name evidence="2" type="ORF">NDU88_001150</name>
</gene>
<feature type="compositionally biased region" description="Basic and acidic residues" evidence="1">
    <location>
        <begin position="23"/>
        <end position="43"/>
    </location>
</feature>
<feature type="region of interest" description="Disordered" evidence="1">
    <location>
        <begin position="1"/>
        <end position="79"/>
    </location>
</feature>
<reference evidence="2" key="1">
    <citation type="journal article" date="2022" name="bioRxiv">
        <title>Sequencing and chromosome-scale assembly of the giantPleurodeles waltlgenome.</title>
        <authorList>
            <person name="Brown T."/>
            <person name="Elewa A."/>
            <person name="Iarovenko S."/>
            <person name="Subramanian E."/>
            <person name="Araus A.J."/>
            <person name="Petzold A."/>
            <person name="Susuki M."/>
            <person name="Suzuki K.-i.T."/>
            <person name="Hayashi T."/>
            <person name="Toyoda A."/>
            <person name="Oliveira C."/>
            <person name="Osipova E."/>
            <person name="Leigh N.D."/>
            <person name="Simon A."/>
            <person name="Yun M.H."/>
        </authorList>
    </citation>
    <scope>NUCLEOTIDE SEQUENCE</scope>
    <source>
        <strain evidence="2">20211129_DDA</strain>
        <tissue evidence="2">Liver</tissue>
    </source>
</reference>
<protein>
    <submittedName>
        <fullName evidence="2">Uncharacterized protein</fullName>
    </submittedName>
</protein>
<sequence length="79" mass="8741">MEVRAGRRMDKEPDLGFSDEGGDPGRRRIGAEEKNQADERTQDFEVLSVPTGDERRVKSRTTDGPTRKKTSQSPGGGIH</sequence>
<dbReference type="AlphaFoldDB" id="A0AAV7L8N0"/>
<feature type="compositionally biased region" description="Basic and acidic residues" evidence="1">
    <location>
        <begin position="1"/>
        <end position="14"/>
    </location>
</feature>
<dbReference type="Proteomes" id="UP001066276">
    <property type="component" value="Chromosome 11"/>
</dbReference>
<dbReference type="EMBL" id="JANPWB010000015">
    <property type="protein sequence ID" value="KAJ1087991.1"/>
    <property type="molecule type" value="Genomic_DNA"/>
</dbReference>
<evidence type="ECO:0000256" key="1">
    <source>
        <dbReference type="SAM" id="MobiDB-lite"/>
    </source>
</evidence>
<name>A0AAV7L8N0_PLEWA</name>
<evidence type="ECO:0000313" key="2">
    <source>
        <dbReference type="EMBL" id="KAJ1087991.1"/>
    </source>
</evidence>
<keyword evidence="3" id="KW-1185">Reference proteome</keyword>
<proteinExistence type="predicted"/>